<feature type="compositionally biased region" description="Pro residues" evidence="1">
    <location>
        <begin position="423"/>
        <end position="470"/>
    </location>
</feature>
<evidence type="ECO:0000313" key="4">
    <source>
        <dbReference type="Proteomes" id="UP000827724"/>
    </source>
</evidence>
<dbReference type="AlphaFoldDB" id="A0A9P8QLU5"/>
<feature type="region of interest" description="Disordered" evidence="1">
    <location>
        <begin position="171"/>
        <end position="194"/>
    </location>
</feature>
<dbReference type="EMBL" id="JAIWOZ010000002">
    <property type="protein sequence ID" value="KAH6608675.1"/>
    <property type="molecule type" value="Genomic_DNA"/>
</dbReference>
<dbReference type="OrthoDB" id="2430277at2759"/>
<feature type="compositionally biased region" description="Pro residues" evidence="1">
    <location>
        <begin position="384"/>
        <end position="415"/>
    </location>
</feature>
<dbReference type="InterPro" id="IPR003124">
    <property type="entry name" value="WH2_dom"/>
</dbReference>
<dbReference type="PROSITE" id="PS51082">
    <property type="entry name" value="WH2"/>
    <property type="match status" value="1"/>
</dbReference>
<feature type="compositionally biased region" description="Basic and acidic residues" evidence="1">
    <location>
        <begin position="111"/>
        <end position="121"/>
    </location>
</feature>
<name>A0A9P8QLU5_9HYPO</name>
<feature type="region of interest" description="Disordered" evidence="1">
    <location>
        <begin position="1"/>
        <end position="28"/>
    </location>
</feature>
<feature type="region of interest" description="Disordered" evidence="1">
    <location>
        <begin position="215"/>
        <end position="259"/>
    </location>
</feature>
<dbReference type="PRINTS" id="PR01217">
    <property type="entry name" value="PRICHEXTENSN"/>
</dbReference>
<comment type="caution">
    <text evidence="3">The sequence shown here is derived from an EMBL/GenBank/DDBJ whole genome shotgun (WGS) entry which is preliminary data.</text>
</comment>
<feature type="compositionally biased region" description="Pro residues" evidence="1">
    <location>
        <begin position="360"/>
        <end position="371"/>
    </location>
</feature>
<gene>
    <name evidence="3" type="ORF">Trco_002021</name>
</gene>
<feature type="region of interest" description="Disordered" evidence="1">
    <location>
        <begin position="99"/>
        <end position="121"/>
    </location>
</feature>
<dbReference type="Proteomes" id="UP000827724">
    <property type="component" value="Unassembled WGS sequence"/>
</dbReference>
<feature type="compositionally biased region" description="Low complexity" evidence="1">
    <location>
        <begin position="215"/>
        <end position="227"/>
    </location>
</feature>
<keyword evidence="4" id="KW-1185">Reference proteome</keyword>
<evidence type="ECO:0000259" key="2">
    <source>
        <dbReference type="PROSITE" id="PS51082"/>
    </source>
</evidence>
<evidence type="ECO:0000313" key="3">
    <source>
        <dbReference type="EMBL" id="KAH6608675.1"/>
    </source>
</evidence>
<reference evidence="3" key="1">
    <citation type="submission" date="2021-08" db="EMBL/GenBank/DDBJ databases">
        <title>Chromosome-Level Trichoderma cornu-damae using Hi-C Data.</title>
        <authorList>
            <person name="Kim C.S."/>
        </authorList>
    </citation>
    <scope>NUCLEOTIDE SEQUENCE</scope>
    <source>
        <strain evidence="3">KA19-0412C</strain>
    </source>
</reference>
<feature type="domain" description="WH2" evidence="2">
    <location>
        <begin position="155"/>
        <end position="172"/>
    </location>
</feature>
<feature type="compositionally biased region" description="Pro residues" evidence="1">
    <location>
        <begin position="337"/>
        <end position="350"/>
    </location>
</feature>
<feature type="compositionally biased region" description="Polar residues" evidence="1">
    <location>
        <begin position="496"/>
        <end position="519"/>
    </location>
</feature>
<protein>
    <recommendedName>
        <fullName evidence="2">WH2 domain-containing protein</fullName>
    </recommendedName>
</protein>
<accession>A0A9P8QLU5</accession>
<feature type="region of interest" description="Disordered" evidence="1">
    <location>
        <begin position="280"/>
        <end position="531"/>
    </location>
</feature>
<feature type="compositionally biased region" description="Low complexity" evidence="1">
    <location>
        <begin position="372"/>
        <end position="383"/>
    </location>
</feature>
<sequence length="575" mass="58198">MPKLLYKQQQHKALPPPGAARKSPDDETLEQRLQSIELLASALVAVCRLPSAVAQTSQIRPRRPFSPFGLDNTRFGGADAAAAARLSTTGRRVFVPLRPRPLNRTSSARPRRSDERIRESSQRLPISRLSLIRCCDAAAAASSPPSAACGRSPRRLNALFADIHKGKALKKAVTNDRSAPAVGKTSSSSGPAIGGAPPVPGLALGGAPPVPGFALGGAPPVPSLALAPPVPGNRARSNSDHNAAQQEMRPADSAPQLAGFFIGGMPKLKKRGGNIDTGAVSEASFASDTDKAPSHSAPHVPTFAAPKPPADAAPAIPGRGPPVPPPGAAAALKKTKGPPPPIGKKPPPLPTSRKPSSRATPPPPAPPPPAPASAAPVPAAATPAPAPPPPPPPPPASSAPVPFAPPPPPPPPPPAAAFVPVLPGAPPPPPSVAPPPPSPSSAPRAQPPPPPPPAPPGAAPSPPPAPPAPPVSATSPPNGPPPPRARGSSLRHTMLDPSTFTLTANGGGSTVSLPSKTSNHSPSPSHGGGRIIINDTRWHFKDESVFPKPRDFVGGVRRYRAGRGSSVPLDLAVLN</sequence>
<dbReference type="GO" id="GO:0003779">
    <property type="term" value="F:actin binding"/>
    <property type="evidence" value="ECO:0007669"/>
    <property type="project" value="InterPro"/>
</dbReference>
<proteinExistence type="predicted"/>
<organism evidence="3 4">
    <name type="scientific">Trichoderma cornu-damae</name>
    <dbReference type="NCBI Taxonomy" id="654480"/>
    <lineage>
        <taxon>Eukaryota</taxon>
        <taxon>Fungi</taxon>
        <taxon>Dikarya</taxon>
        <taxon>Ascomycota</taxon>
        <taxon>Pezizomycotina</taxon>
        <taxon>Sordariomycetes</taxon>
        <taxon>Hypocreomycetidae</taxon>
        <taxon>Hypocreales</taxon>
        <taxon>Hypocreaceae</taxon>
        <taxon>Trichoderma</taxon>
    </lineage>
</organism>
<evidence type="ECO:0000256" key="1">
    <source>
        <dbReference type="SAM" id="MobiDB-lite"/>
    </source>
</evidence>
<dbReference type="Pfam" id="PF02205">
    <property type="entry name" value="WH2"/>
    <property type="match status" value="1"/>
</dbReference>